<keyword evidence="10" id="KW-0472">Membrane</keyword>
<dbReference type="Pfam" id="PF00005">
    <property type="entry name" value="ABC_tran"/>
    <property type="match status" value="2"/>
</dbReference>
<dbReference type="SUPFAM" id="SSF52540">
    <property type="entry name" value="P-loop containing nucleoside triphosphate hydrolases"/>
    <property type="match status" value="2"/>
</dbReference>
<gene>
    <name evidence="12" type="ORF">ATO11_09190</name>
</gene>
<comment type="caution">
    <text evidence="12">The sequence shown here is derived from an EMBL/GenBank/DDBJ whole genome shotgun (WGS) entry which is preliminary data.</text>
</comment>
<keyword evidence="9" id="KW-1278">Translocase</keyword>
<feature type="domain" description="ABC transporter" evidence="11">
    <location>
        <begin position="258"/>
        <end position="505"/>
    </location>
</feature>
<dbReference type="InterPro" id="IPR003593">
    <property type="entry name" value="AAA+_ATPase"/>
</dbReference>
<dbReference type="PATRIC" id="fig|1317121.7.peg.2449"/>
<keyword evidence="5" id="KW-0762">Sugar transport</keyword>
<dbReference type="CDD" id="cd03216">
    <property type="entry name" value="ABC_Carb_Monos_I"/>
    <property type="match status" value="1"/>
</dbReference>
<dbReference type="Gene3D" id="3.40.50.300">
    <property type="entry name" value="P-loop containing nucleotide triphosphate hydrolases"/>
    <property type="match status" value="2"/>
</dbReference>
<evidence type="ECO:0000256" key="1">
    <source>
        <dbReference type="ARBA" id="ARBA00004202"/>
    </source>
</evidence>
<evidence type="ECO:0000313" key="13">
    <source>
        <dbReference type="Proteomes" id="UP000036938"/>
    </source>
</evidence>
<keyword evidence="7" id="KW-0547">Nucleotide-binding</keyword>
<dbReference type="FunFam" id="3.40.50.300:FF:000127">
    <property type="entry name" value="Ribose import ATP-binding protein RbsA"/>
    <property type="match status" value="1"/>
</dbReference>
<evidence type="ECO:0000313" key="12">
    <source>
        <dbReference type="EMBL" id="KNG94356.1"/>
    </source>
</evidence>
<dbReference type="InterPro" id="IPR003439">
    <property type="entry name" value="ABC_transporter-like_ATP-bd"/>
</dbReference>
<dbReference type="InterPro" id="IPR017871">
    <property type="entry name" value="ABC_transporter-like_CS"/>
</dbReference>
<evidence type="ECO:0000259" key="11">
    <source>
        <dbReference type="PROSITE" id="PS50893"/>
    </source>
</evidence>
<reference evidence="12 13" key="1">
    <citation type="journal article" date="2015" name="Int. J. Syst. Evol. Microbiol.">
        <title>Aestuariivita atlantica sp. nov., isolated from deep sea sediment of the Atlantic Ocean.</title>
        <authorList>
            <person name="Li G."/>
            <person name="Lai Q."/>
            <person name="Du Y."/>
            <person name="Liu X."/>
            <person name="Sun F."/>
            <person name="Shao Z."/>
        </authorList>
    </citation>
    <scope>NUCLEOTIDE SEQUENCE [LARGE SCALE GENOMIC DNA]</scope>
    <source>
        <strain evidence="12 13">22II-S11-z3</strain>
    </source>
</reference>
<accession>A0A0L1JRJ1</accession>
<dbReference type="GO" id="GO:0016887">
    <property type="term" value="F:ATP hydrolysis activity"/>
    <property type="evidence" value="ECO:0007669"/>
    <property type="project" value="InterPro"/>
</dbReference>
<dbReference type="PROSITE" id="PS00211">
    <property type="entry name" value="ABC_TRANSPORTER_1"/>
    <property type="match status" value="1"/>
</dbReference>
<dbReference type="InterPro" id="IPR027417">
    <property type="entry name" value="P-loop_NTPase"/>
</dbReference>
<evidence type="ECO:0000256" key="6">
    <source>
        <dbReference type="ARBA" id="ARBA00022737"/>
    </source>
</evidence>
<dbReference type="CDD" id="cd03215">
    <property type="entry name" value="ABC_Carb_Monos_II"/>
    <property type="match status" value="1"/>
</dbReference>
<evidence type="ECO:0000256" key="8">
    <source>
        <dbReference type="ARBA" id="ARBA00022840"/>
    </source>
</evidence>
<dbReference type="EMBL" id="AQQZ01000003">
    <property type="protein sequence ID" value="KNG94356.1"/>
    <property type="molecule type" value="Genomic_DNA"/>
</dbReference>
<keyword evidence="13" id="KW-1185">Reference proteome</keyword>
<dbReference type="PANTHER" id="PTHR43790">
    <property type="entry name" value="CARBOHYDRATE TRANSPORT ATP-BINDING PROTEIN MG119-RELATED"/>
    <property type="match status" value="1"/>
</dbReference>
<dbReference type="OrthoDB" id="9805029at2"/>
<evidence type="ECO:0000256" key="7">
    <source>
        <dbReference type="ARBA" id="ARBA00022741"/>
    </source>
</evidence>
<evidence type="ECO:0000256" key="10">
    <source>
        <dbReference type="ARBA" id="ARBA00023136"/>
    </source>
</evidence>
<comment type="similarity">
    <text evidence="2">Belongs to the ABC transporter superfamily.</text>
</comment>
<comment type="subcellular location">
    <subcellularLocation>
        <location evidence="1">Cell membrane</location>
        <topology evidence="1">Peripheral membrane protein</topology>
    </subcellularLocation>
</comment>
<evidence type="ECO:0000256" key="3">
    <source>
        <dbReference type="ARBA" id="ARBA00022448"/>
    </source>
</evidence>
<evidence type="ECO:0000256" key="9">
    <source>
        <dbReference type="ARBA" id="ARBA00022967"/>
    </source>
</evidence>
<keyword evidence="6" id="KW-0677">Repeat</keyword>
<keyword evidence="4" id="KW-1003">Cell membrane</keyword>
<name>A0A0L1JRJ1_9RHOB</name>
<sequence length="509" mass="55339">MTAPAIELKGISKAFGPVQANKDISIRVMPGTIHGIIGENGAGKSTLMSILYGFYKADAGEIFINGKKTVIPDSQAAIAAGIGMVFQHFKLVENFTVLENVVLGAEEGAMLMPSLRKARKELTELAKEYGLKIDPDARIDEIGVGMQQRVEILKALYRQADILILDEPTGVLTPAEADQLFRILDRLREEGKTIILITHKLREIMDITDTVSVMRRGEMTATVKTSETSPAELAELMVGRKVLLRVDKTAANPGKPVLEVEGLRVVDSQGVERLRGIDLTVRAGEILGIAGVAGNGQSELLEVLGGYRTATGTVRVNGEEIDLTGKHSDGRSRRARGIAHVPEDRQSEGLIMDFMAWENAVFGYHHDPAMQSGLLMNNAAIKADTAGKMERFDVRPPNPRLQAKSFSGGNQQKIVLAREIERNPDLLLVGQPTRGVDIGAIEFIHQQIVRLRDAGKAILLVSVELDEIMSLSDRIAVMFDGRVMGERLPGETDEKELGLLMAGVTETAA</sequence>
<dbReference type="SMART" id="SM00382">
    <property type="entry name" value="AAA"/>
    <property type="match status" value="2"/>
</dbReference>
<dbReference type="PROSITE" id="PS50893">
    <property type="entry name" value="ABC_TRANSPORTER_2"/>
    <property type="match status" value="2"/>
</dbReference>
<keyword evidence="8 12" id="KW-0067">ATP-binding</keyword>
<protein>
    <submittedName>
        <fullName evidence="12">Heme ABC transporter ATP-binding protein</fullName>
    </submittedName>
</protein>
<dbReference type="STRING" id="1317121.ATO11_09190"/>
<evidence type="ECO:0000256" key="2">
    <source>
        <dbReference type="ARBA" id="ARBA00005417"/>
    </source>
</evidence>
<dbReference type="GO" id="GO:0005886">
    <property type="term" value="C:plasma membrane"/>
    <property type="evidence" value="ECO:0007669"/>
    <property type="project" value="UniProtKB-SubCell"/>
</dbReference>
<dbReference type="AlphaFoldDB" id="A0A0L1JRJ1"/>
<feature type="domain" description="ABC transporter" evidence="11">
    <location>
        <begin position="6"/>
        <end position="241"/>
    </location>
</feature>
<dbReference type="InterPro" id="IPR050107">
    <property type="entry name" value="ABC_carbohydrate_import_ATPase"/>
</dbReference>
<evidence type="ECO:0000256" key="5">
    <source>
        <dbReference type="ARBA" id="ARBA00022597"/>
    </source>
</evidence>
<dbReference type="RefSeq" id="WP_050530515.1">
    <property type="nucleotide sequence ID" value="NZ_AQQZ01000003.1"/>
</dbReference>
<dbReference type="GO" id="GO:0005524">
    <property type="term" value="F:ATP binding"/>
    <property type="evidence" value="ECO:0007669"/>
    <property type="project" value="UniProtKB-KW"/>
</dbReference>
<dbReference type="Proteomes" id="UP000036938">
    <property type="component" value="Unassembled WGS sequence"/>
</dbReference>
<dbReference type="FunFam" id="3.40.50.300:FF:001390">
    <property type="entry name" value="ABC transporter, ATP-binding protein"/>
    <property type="match status" value="1"/>
</dbReference>
<proteinExistence type="inferred from homology"/>
<dbReference type="PANTHER" id="PTHR43790:SF4">
    <property type="entry name" value="GUANOSINE IMPORT ATP-BINDING PROTEIN NUPO"/>
    <property type="match status" value="1"/>
</dbReference>
<organism evidence="12 13">
    <name type="scientific">Pseudaestuariivita atlantica</name>
    <dbReference type="NCBI Taxonomy" id="1317121"/>
    <lineage>
        <taxon>Bacteria</taxon>
        <taxon>Pseudomonadati</taxon>
        <taxon>Pseudomonadota</taxon>
        <taxon>Alphaproteobacteria</taxon>
        <taxon>Rhodobacterales</taxon>
        <taxon>Paracoccaceae</taxon>
        <taxon>Pseudaestuariivita</taxon>
    </lineage>
</organism>
<evidence type="ECO:0000256" key="4">
    <source>
        <dbReference type="ARBA" id="ARBA00022475"/>
    </source>
</evidence>
<keyword evidence="3" id="KW-0813">Transport</keyword>